<sequence length="342" mass="38069">MRPIVVRCAESSVVVSPRCHSMVPLSGGGRPMIEDPTPFTVAVEDRALRDLRDRLLRARLPTGDAVEDPRFGLTASALREFLEYWLDEYDWRAEEAAINALPNSTAVLDGRPVHFVPPARDRPPPDAARAHTRLPLEFLGLPEGDRPADRSGGLRRRPGGRFPRRRTIAARILLLGTAAAPRLQRPPGGGAVGAPDARHARVRAVRRRRRRLGIGRVDRARPRASRRAARRLRHAAELLSRTAQPLRSLHPRRPRARGARLVRVDLPPQAAGRPDLPATDRPELPRPAHRGLRRCRQPTRDPRGFTAHVTAHASGPREESCVMFVAGVGRVRPVCRSCATWW</sequence>
<feature type="compositionally biased region" description="Basic residues" evidence="4">
    <location>
        <begin position="287"/>
        <end position="297"/>
    </location>
</feature>
<dbReference type="Gene3D" id="3.40.50.1820">
    <property type="entry name" value="alpha/beta hydrolase"/>
    <property type="match status" value="1"/>
</dbReference>
<evidence type="ECO:0000256" key="3">
    <source>
        <dbReference type="ARBA" id="ARBA00022801"/>
    </source>
</evidence>
<dbReference type="InterPro" id="IPR010497">
    <property type="entry name" value="Epoxide_hydro_N"/>
</dbReference>
<feature type="region of interest" description="Disordered" evidence="4">
    <location>
        <begin position="139"/>
        <end position="161"/>
    </location>
</feature>
<feature type="region of interest" description="Disordered" evidence="4">
    <location>
        <begin position="266"/>
        <end position="306"/>
    </location>
</feature>
<evidence type="ECO:0000259" key="5">
    <source>
        <dbReference type="Pfam" id="PF06441"/>
    </source>
</evidence>
<dbReference type="PANTHER" id="PTHR21661">
    <property type="entry name" value="EPOXIDE HYDROLASE 1-RELATED"/>
    <property type="match status" value="1"/>
</dbReference>
<reference evidence="6 7" key="1">
    <citation type="submission" date="2017-06" db="EMBL/GenBank/DDBJ databases">
        <authorList>
            <person name="Kim H.J."/>
            <person name="Triplett B.A."/>
        </authorList>
    </citation>
    <scope>NUCLEOTIDE SEQUENCE [LARGE SCALE GENOMIC DNA]</scope>
    <source>
        <strain evidence="6">FRACA_ARgP5</strain>
    </source>
</reference>
<proteinExistence type="inferred from homology"/>
<dbReference type="InterPro" id="IPR029058">
    <property type="entry name" value="AB_hydrolase_fold"/>
</dbReference>
<evidence type="ECO:0000313" key="6">
    <source>
        <dbReference type="EMBL" id="SNQ48395.1"/>
    </source>
</evidence>
<dbReference type="Pfam" id="PF06441">
    <property type="entry name" value="EHN"/>
    <property type="match status" value="1"/>
</dbReference>
<evidence type="ECO:0000256" key="4">
    <source>
        <dbReference type="SAM" id="MobiDB-lite"/>
    </source>
</evidence>
<dbReference type="PANTHER" id="PTHR21661:SF35">
    <property type="entry name" value="EPOXIDE HYDROLASE"/>
    <property type="match status" value="1"/>
</dbReference>
<gene>
    <name evidence="6" type="ORF">FRACA_2450009</name>
</gene>
<dbReference type="EMBL" id="FZMO01000163">
    <property type="protein sequence ID" value="SNQ48395.1"/>
    <property type="molecule type" value="Genomic_DNA"/>
</dbReference>
<protein>
    <recommendedName>
        <fullName evidence="5">Epoxide hydrolase N-terminal domain-containing protein</fullName>
    </recommendedName>
</protein>
<feature type="region of interest" description="Disordered" evidence="4">
    <location>
        <begin position="184"/>
        <end position="203"/>
    </location>
</feature>
<accession>A0A2I2KRV6</accession>
<evidence type="ECO:0000256" key="1">
    <source>
        <dbReference type="ARBA" id="ARBA00010088"/>
    </source>
</evidence>
<comment type="similarity">
    <text evidence="1">Belongs to the peptidase S33 family.</text>
</comment>
<evidence type="ECO:0000313" key="7">
    <source>
        <dbReference type="Proteomes" id="UP000234331"/>
    </source>
</evidence>
<keyword evidence="2" id="KW-0058">Aromatic hydrocarbons catabolism</keyword>
<dbReference type="GO" id="GO:0004301">
    <property type="term" value="F:epoxide hydrolase activity"/>
    <property type="evidence" value="ECO:0007669"/>
    <property type="project" value="TreeGrafter"/>
</dbReference>
<dbReference type="SUPFAM" id="SSF53474">
    <property type="entry name" value="alpha/beta-Hydrolases"/>
    <property type="match status" value="1"/>
</dbReference>
<name>A0A2I2KRV6_9ACTN</name>
<keyword evidence="7" id="KW-1185">Reference proteome</keyword>
<feature type="domain" description="Epoxide hydrolase N-terminal" evidence="5">
    <location>
        <begin position="37"/>
        <end position="118"/>
    </location>
</feature>
<organism evidence="6 7">
    <name type="scientific">Frankia canadensis</name>
    <dbReference type="NCBI Taxonomy" id="1836972"/>
    <lineage>
        <taxon>Bacteria</taxon>
        <taxon>Bacillati</taxon>
        <taxon>Actinomycetota</taxon>
        <taxon>Actinomycetes</taxon>
        <taxon>Frankiales</taxon>
        <taxon>Frankiaceae</taxon>
        <taxon>Frankia</taxon>
    </lineage>
</organism>
<dbReference type="GO" id="GO:0097176">
    <property type="term" value="P:epoxide metabolic process"/>
    <property type="evidence" value="ECO:0007669"/>
    <property type="project" value="TreeGrafter"/>
</dbReference>
<dbReference type="AlphaFoldDB" id="A0A2I2KRV6"/>
<dbReference type="Proteomes" id="UP000234331">
    <property type="component" value="Unassembled WGS sequence"/>
</dbReference>
<evidence type="ECO:0000256" key="2">
    <source>
        <dbReference type="ARBA" id="ARBA00022797"/>
    </source>
</evidence>
<keyword evidence="3" id="KW-0378">Hydrolase</keyword>